<reference evidence="2" key="1">
    <citation type="journal article" date="2019" name="Int. J. Syst. Evol. Microbiol.">
        <title>The Global Catalogue of Microorganisms (GCM) 10K type strain sequencing project: providing services to taxonomists for standard genome sequencing and annotation.</title>
        <authorList>
            <consortium name="The Broad Institute Genomics Platform"/>
            <consortium name="The Broad Institute Genome Sequencing Center for Infectious Disease"/>
            <person name="Wu L."/>
            <person name="Ma J."/>
        </authorList>
    </citation>
    <scope>NUCLEOTIDE SEQUENCE [LARGE SCALE GENOMIC DNA]</scope>
    <source>
        <strain evidence="2">DT43</strain>
    </source>
</reference>
<keyword evidence="2" id="KW-1185">Reference proteome</keyword>
<evidence type="ECO:0000313" key="2">
    <source>
        <dbReference type="Proteomes" id="UP001596110"/>
    </source>
</evidence>
<accession>A0ABW0UBJ4</accession>
<sequence>MILLILLVLEMMILKSLRRLYTSLLVALEISKFQVYVVIQESDSDSITFIVNMIKDKTERSLAVKKWQGAVLVVEENLISYFYLPKNGINVEKFLEYK</sequence>
<dbReference type="RefSeq" id="WP_156806490.1">
    <property type="nucleotide sequence ID" value="NZ_JBHSOJ010000015.1"/>
</dbReference>
<name>A0ABW0UBJ4_9STRE</name>
<organism evidence="1 2">
    <name type="scientific">Streptococcus caledonicus</name>
    <dbReference type="NCBI Taxonomy" id="2614158"/>
    <lineage>
        <taxon>Bacteria</taxon>
        <taxon>Bacillati</taxon>
        <taxon>Bacillota</taxon>
        <taxon>Bacilli</taxon>
        <taxon>Lactobacillales</taxon>
        <taxon>Streptococcaceae</taxon>
        <taxon>Streptococcus</taxon>
    </lineage>
</organism>
<gene>
    <name evidence="1" type="ORF">ACFPQ3_02700</name>
</gene>
<evidence type="ECO:0000313" key="1">
    <source>
        <dbReference type="EMBL" id="MFC5630528.1"/>
    </source>
</evidence>
<proteinExistence type="predicted"/>
<dbReference type="Proteomes" id="UP001596110">
    <property type="component" value="Unassembled WGS sequence"/>
</dbReference>
<comment type="caution">
    <text evidence="1">The sequence shown here is derived from an EMBL/GenBank/DDBJ whole genome shotgun (WGS) entry which is preliminary data.</text>
</comment>
<protein>
    <submittedName>
        <fullName evidence="1">Uncharacterized protein</fullName>
    </submittedName>
</protein>
<dbReference type="EMBL" id="JBHSOJ010000015">
    <property type="protein sequence ID" value="MFC5630528.1"/>
    <property type="molecule type" value="Genomic_DNA"/>
</dbReference>